<dbReference type="PROSITE" id="PS51704">
    <property type="entry name" value="GP_PDE"/>
    <property type="match status" value="1"/>
</dbReference>
<evidence type="ECO:0000313" key="7">
    <source>
        <dbReference type="EMBL" id="GFR46681.1"/>
    </source>
</evidence>
<dbReference type="AlphaFoldDB" id="A0AAD3DVP1"/>
<feature type="compositionally biased region" description="Acidic residues" evidence="4">
    <location>
        <begin position="325"/>
        <end position="336"/>
    </location>
</feature>
<feature type="transmembrane region" description="Helical" evidence="5">
    <location>
        <begin position="73"/>
        <end position="92"/>
    </location>
</feature>
<keyword evidence="5" id="KW-0472">Membrane</keyword>
<dbReference type="InterPro" id="IPR044236">
    <property type="entry name" value="GDPD4"/>
</dbReference>
<comment type="caution">
    <text evidence="7">The sequence shown here is derived from an EMBL/GenBank/DDBJ whole genome shotgun (WGS) entry which is preliminary data.</text>
</comment>
<feature type="region of interest" description="Disordered" evidence="4">
    <location>
        <begin position="317"/>
        <end position="372"/>
    </location>
</feature>
<feature type="compositionally biased region" description="Low complexity" evidence="4">
    <location>
        <begin position="341"/>
        <end position="354"/>
    </location>
</feature>
<evidence type="ECO:0000259" key="6">
    <source>
        <dbReference type="PROSITE" id="PS51704"/>
    </source>
</evidence>
<evidence type="ECO:0000256" key="3">
    <source>
        <dbReference type="ARBA" id="ARBA00047512"/>
    </source>
</evidence>
<protein>
    <recommendedName>
        <fullName evidence="1">glycerophosphodiester phosphodiesterase</fullName>
        <ecNumber evidence="1">3.1.4.46</ecNumber>
    </recommendedName>
</protein>
<dbReference type="Proteomes" id="UP001054857">
    <property type="component" value="Unassembled WGS sequence"/>
</dbReference>
<feature type="compositionally biased region" description="Low complexity" evidence="4">
    <location>
        <begin position="361"/>
        <end position="372"/>
    </location>
</feature>
<evidence type="ECO:0000256" key="1">
    <source>
        <dbReference type="ARBA" id="ARBA00012247"/>
    </source>
</evidence>
<dbReference type="Pfam" id="PF03009">
    <property type="entry name" value="GDPD"/>
    <property type="match status" value="2"/>
</dbReference>
<feature type="compositionally biased region" description="Gly residues" evidence="4">
    <location>
        <begin position="439"/>
        <end position="455"/>
    </location>
</feature>
<accession>A0AAD3DVP1</accession>
<dbReference type="GO" id="GO:0006629">
    <property type="term" value="P:lipid metabolic process"/>
    <property type="evidence" value="ECO:0007669"/>
    <property type="project" value="InterPro"/>
</dbReference>
<feature type="non-terminal residue" evidence="7">
    <location>
        <position position="491"/>
    </location>
</feature>
<dbReference type="InterPro" id="IPR030395">
    <property type="entry name" value="GP_PDE_dom"/>
</dbReference>
<reference evidence="7 8" key="1">
    <citation type="journal article" date="2021" name="Sci. Rep.">
        <title>Genome sequencing of the multicellular alga Astrephomene provides insights into convergent evolution of germ-soma differentiation.</title>
        <authorList>
            <person name="Yamashita S."/>
            <person name="Yamamoto K."/>
            <person name="Matsuzaki R."/>
            <person name="Suzuki S."/>
            <person name="Yamaguchi H."/>
            <person name="Hirooka S."/>
            <person name="Minakuchi Y."/>
            <person name="Miyagishima S."/>
            <person name="Kawachi M."/>
            <person name="Toyoda A."/>
            <person name="Nozaki H."/>
        </authorList>
    </citation>
    <scope>NUCLEOTIDE SEQUENCE [LARGE SCALE GENOMIC DNA]</scope>
    <source>
        <strain evidence="7 8">NIES-4017</strain>
    </source>
</reference>
<dbReference type="PANTHER" id="PTHR47449">
    <property type="entry name" value="GLYCEROPHOSPHODIESTER PHOSPHODIESTERASE GDPD4"/>
    <property type="match status" value="1"/>
</dbReference>
<comment type="catalytic activity">
    <reaction evidence="3">
        <text>a sn-glycero-3-phosphodiester + H2O = an alcohol + sn-glycerol 3-phosphate + H(+)</text>
        <dbReference type="Rhea" id="RHEA:12969"/>
        <dbReference type="ChEBI" id="CHEBI:15377"/>
        <dbReference type="ChEBI" id="CHEBI:15378"/>
        <dbReference type="ChEBI" id="CHEBI:30879"/>
        <dbReference type="ChEBI" id="CHEBI:57597"/>
        <dbReference type="ChEBI" id="CHEBI:83408"/>
        <dbReference type="EC" id="3.1.4.46"/>
    </reaction>
</comment>
<dbReference type="GO" id="GO:0008889">
    <property type="term" value="F:glycerophosphodiester phosphodiesterase activity"/>
    <property type="evidence" value="ECO:0007669"/>
    <property type="project" value="UniProtKB-EC"/>
</dbReference>
<keyword evidence="5" id="KW-1133">Transmembrane helix</keyword>
<feature type="region of interest" description="Disordered" evidence="4">
    <location>
        <begin position="438"/>
        <end position="491"/>
    </location>
</feature>
<evidence type="ECO:0000313" key="8">
    <source>
        <dbReference type="Proteomes" id="UP001054857"/>
    </source>
</evidence>
<evidence type="ECO:0000256" key="2">
    <source>
        <dbReference type="ARBA" id="ARBA00022798"/>
    </source>
</evidence>
<proteinExistence type="predicted"/>
<evidence type="ECO:0000256" key="4">
    <source>
        <dbReference type="SAM" id="MobiDB-lite"/>
    </source>
</evidence>
<sequence>GIGYGIVLITGLVPHFGLMKSSSRLPPGIAAGSGWAQLDIVTSVPFTKRADAVRLQQQQQASRQRPRRDKFRVLLACIAIGVVLSISITWYLQRQLPEVQKRVQESQALTAPPSRSFCSRSRPPMVCAHGGDTRHAPPNTAAAFRAALAAGVDCVEVDAALSSDGVLVVTHVRELAQLTGRAGVQAGDLTSSQLLSLRWPGGEGLLRVEQAVALTSPFVDCVTLDVKTYNDEAGRPLDEAAISSALVSLVHSTRCGNCLIWAKSDAVVRRILQLSPGQRTGYILMNETQEARRLGMHHPLRFSTSPDRRRRLAAEAAAAAADRGEDADTAYEDDGNGADSGQGLEQGVKQQGQQQQGGGQQPYYQQQPQQQPGVVGVHMDMVEAGLLELLHGEGKQLFAWTINRPEVLRRVLDVGVDAVVTNHPATALEAIETRLARCGSGGGSSSRGGGGGGEGGEGEAPLIRSRSSRGKERRSGGIRRSSTGGSGGDYL</sequence>
<keyword evidence="2" id="KW-0319">Glycerol metabolism</keyword>
<dbReference type="PROSITE" id="PS50007">
    <property type="entry name" value="PIPLC_X_DOMAIN"/>
    <property type="match status" value="1"/>
</dbReference>
<organism evidence="7 8">
    <name type="scientific">Astrephomene gubernaculifera</name>
    <dbReference type="NCBI Taxonomy" id="47775"/>
    <lineage>
        <taxon>Eukaryota</taxon>
        <taxon>Viridiplantae</taxon>
        <taxon>Chlorophyta</taxon>
        <taxon>core chlorophytes</taxon>
        <taxon>Chlorophyceae</taxon>
        <taxon>CS clade</taxon>
        <taxon>Chlamydomonadales</taxon>
        <taxon>Astrephomenaceae</taxon>
        <taxon>Astrephomene</taxon>
    </lineage>
</organism>
<name>A0AAD3DVP1_9CHLO</name>
<dbReference type="InterPro" id="IPR017946">
    <property type="entry name" value="PLC-like_Pdiesterase_TIM-brl"/>
</dbReference>
<dbReference type="EMBL" id="BMAR01000015">
    <property type="protein sequence ID" value="GFR46681.1"/>
    <property type="molecule type" value="Genomic_DNA"/>
</dbReference>
<keyword evidence="5" id="KW-0812">Transmembrane</keyword>
<keyword evidence="8" id="KW-1185">Reference proteome</keyword>
<evidence type="ECO:0000256" key="5">
    <source>
        <dbReference type="SAM" id="Phobius"/>
    </source>
</evidence>
<dbReference type="EC" id="3.1.4.46" evidence="1"/>
<dbReference type="Gene3D" id="3.20.20.190">
    <property type="entry name" value="Phosphatidylinositol (PI) phosphodiesterase"/>
    <property type="match status" value="1"/>
</dbReference>
<gene>
    <name evidence="7" type="ORF">Agub_g8298</name>
</gene>
<dbReference type="PANTHER" id="PTHR47449:SF2">
    <property type="entry name" value="GLYCEROPHOSPHODIESTER PHOSPHODIESTERASE GDPD4"/>
    <property type="match status" value="1"/>
</dbReference>
<dbReference type="GO" id="GO:0006071">
    <property type="term" value="P:glycerol metabolic process"/>
    <property type="evidence" value="ECO:0007669"/>
    <property type="project" value="UniProtKB-KW"/>
</dbReference>
<dbReference type="CDD" id="cd08556">
    <property type="entry name" value="GDPD"/>
    <property type="match status" value="1"/>
</dbReference>
<feature type="domain" description="GP-PDE" evidence="6">
    <location>
        <begin position="124"/>
        <end position="431"/>
    </location>
</feature>
<dbReference type="SUPFAM" id="SSF51695">
    <property type="entry name" value="PLC-like phosphodiesterases"/>
    <property type="match status" value="1"/>
</dbReference>